<dbReference type="Proteomes" id="UP001610334">
    <property type="component" value="Unassembled WGS sequence"/>
</dbReference>
<evidence type="ECO:0000313" key="2">
    <source>
        <dbReference type="Proteomes" id="UP001610334"/>
    </source>
</evidence>
<evidence type="ECO:0000313" key="1">
    <source>
        <dbReference type="EMBL" id="KAL2812049.1"/>
    </source>
</evidence>
<keyword evidence="2" id="KW-1185">Reference proteome</keyword>
<proteinExistence type="predicted"/>
<name>A0ABR4H9C6_9EURO</name>
<sequence>MASTWPEDKIGKGSSGSRNWVYSSRIRFSRFEGEKTRLTDGQLGQIARDAWVEIDADMEYYRISKRFKPKAISVLAFPNEIIIVSSQRGQNSFAYDYPQSKVVKTLRLCQAIWRDTIGVDDTHGNAGSCGEVMAAHLYYTQHSMPLSERNARIVTLVTGEQIGPCAGNKRAKVRHLGLQLFVAAEGLNYLDPTINAETYDLSKVTGQAPEIDQIPLCTGGIGTEVKGLSLQL</sequence>
<reference evidence="1 2" key="1">
    <citation type="submission" date="2024-07" db="EMBL/GenBank/DDBJ databases">
        <title>Section-level genome sequencing and comparative genomics of Aspergillus sections Usti and Cavernicolus.</title>
        <authorList>
            <consortium name="Lawrence Berkeley National Laboratory"/>
            <person name="Nybo J.L."/>
            <person name="Vesth T.C."/>
            <person name="Theobald S."/>
            <person name="Frisvad J.C."/>
            <person name="Larsen T.O."/>
            <person name="Kjaerboelling I."/>
            <person name="Rothschild-Mancinelli K."/>
            <person name="Lyhne E.K."/>
            <person name="Kogle M.E."/>
            <person name="Barry K."/>
            <person name="Clum A."/>
            <person name="Na H."/>
            <person name="Ledsgaard L."/>
            <person name="Lin J."/>
            <person name="Lipzen A."/>
            <person name="Kuo A."/>
            <person name="Riley R."/>
            <person name="Mondo S."/>
            <person name="Labutti K."/>
            <person name="Haridas S."/>
            <person name="Pangalinan J."/>
            <person name="Salamov A.A."/>
            <person name="Simmons B.A."/>
            <person name="Magnuson J.K."/>
            <person name="Chen J."/>
            <person name="Drula E."/>
            <person name="Henrissat B."/>
            <person name="Wiebenga A."/>
            <person name="Lubbers R.J."/>
            <person name="Gomes A.C."/>
            <person name="Makela M.R."/>
            <person name="Stajich J."/>
            <person name="Grigoriev I.V."/>
            <person name="Mortensen U.H."/>
            <person name="De Vries R.P."/>
            <person name="Baker S.E."/>
            <person name="Andersen M.R."/>
        </authorList>
    </citation>
    <scope>NUCLEOTIDE SEQUENCE [LARGE SCALE GENOMIC DNA]</scope>
    <source>
        <strain evidence="1 2">CBS 588.65</strain>
    </source>
</reference>
<gene>
    <name evidence="1" type="ORF">BJX63DRAFT_432863</name>
</gene>
<dbReference type="EMBL" id="JBFXLT010000051">
    <property type="protein sequence ID" value="KAL2812049.1"/>
    <property type="molecule type" value="Genomic_DNA"/>
</dbReference>
<accession>A0ABR4H9C6</accession>
<comment type="caution">
    <text evidence="1">The sequence shown here is derived from an EMBL/GenBank/DDBJ whole genome shotgun (WGS) entry which is preliminary data.</text>
</comment>
<organism evidence="1 2">
    <name type="scientific">Aspergillus granulosus</name>
    <dbReference type="NCBI Taxonomy" id="176169"/>
    <lineage>
        <taxon>Eukaryota</taxon>
        <taxon>Fungi</taxon>
        <taxon>Dikarya</taxon>
        <taxon>Ascomycota</taxon>
        <taxon>Pezizomycotina</taxon>
        <taxon>Eurotiomycetes</taxon>
        <taxon>Eurotiomycetidae</taxon>
        <taxon>Eurotiales</taxon>
        <taxon>Aspergillaceae</taxon>
        <taxon>Aspergillus</taxon>
        <taxon>Aspergillus subgen. Nidulantes</taxon>
    </lineage>
</organism>
<protein>
    <submittedName>
        <fullName evidence="1">Uncharacterized protein</fullName>
    </submittedName>
</protein>